<dbReference type="SUPFAM" id="SSF53850">
    <property type="entry name" value="Periplasmic binding protein-like II"/>
    <property type="match status" value="1"/>
</dbReference>
<dbReference type="CDD" id="cd05466">
    <property type="entry name" value="PBP2_LTTR_substrate"/>
    <property type="match status" value="1"/>
</dbReference>
<keyword evidence="6" id="KW-1185">Reference proteome</keyword>
<dbReference type="InterPro" id="IPR005119">
    <property type="entry name" value="LysR_subst-bd"/>
</dbReference>
<evidence type="ECO:0000313" key="5">
    <source>
        <dbReference type="EMBL" id="WVX81168.1"/>
    </source>
</evidence>
<gene>
    <name evidence="5" type="ORF">R4Z09_28855</name>
</gene>
<evidence type="ECO:0000256" key="2">
    <source>
        <dbReference type="ARBA" id="ARBA00023015"/>
    </source>
</evidence>
<dbReference type="Gene3D" id="3.40.190.290">
    <property type="match status" value="1"/>
</dbReference>
<feature type="domain" description="LysR substrate-binding" evidence="4">
    <location>
        <begin position="24"/>
        <end position="143"/>
    </location>
</feature>
<dbReference type="PANTHER" id="PTHR30126:SF78">
    <property type="entry name" value="HTH LYSR-TYPE DOMAIN-CONTAINING PROTEIN"/>
    <property type="match status" value="1"/>
</dbReference>
<dbReference type="PANTHER" id="PTHR30126">
    <property type="entry name" value="HTH-TYPE TRANSCRIPTIONAL REGULATOR"/>
    <property type="match status" value="1"/>
</dbReference>
<reference evidence="5 6" key="1">
    <citation type="submission" date="2023-10" db="EMBL/GenBank/DDBJ databases">
        <title>Niallia locisalis sp.nov. isolated from a salt pond sample.</title>
        <authorList>
            <person name="Li X.-J."/>
            <person name="Dong L."/>
        </authorList>
    </citation>
    <scope>NUCLEOTIDE SEQUENCE [LARGE SCALE GENOMIC DNA]</scope>
    <source>
        <strain evidence="5 6">DSM 29761</strain>
    </source>
</reference>
<evidence type="ECO:0000256" key="1">
    <source>
        <dbReference type="ARBA" id="ARBA00009437"/>
    </source>
</evidence>
<name>A0ABZ2CH93_9BACI</name>
<accession>A0ABZ2CH93</accession>
<protein>
    <submittedName>
        <fullName evidence="5">Substrate-binding domain-containing protein</fullName>
    </submittedName>
</protein>
<keyword evidence="3" id="KW-0804">Transcription</keyword>
<dbReference type="Proteomes" id="UP001357223">
    <property type="component" value="Chromosome"/>
</dbReference>
<dbReference type="EMBL" id="CP137640">
    <property type="protein sequence ID" value="WVX81168.1"/>
    <property type="molecule type" value="Genomic_DNA"/>
</dbReference>
<evidence type="ECO:0000256" key="3">
    <source>
        <dbReference type="ARBA" id="ARBA00023163"/>
    </source>
</evidence>
<keyword evidence="2" id="KW-0805">Transcription regulation</keyword>
<sequence>MLRGDYEWNDGKLLLNNSQICLISRHSISLDELPNLPRIIQKMDHTAQKDDHKWWYEHFSSPPSIFMEVNRPGTCKEMVMQGLGYCILPKYMFKKEELTEDLFILPLTHIDGQPFLRSLWALYREEDTTFTVVKAFVEYLKQHYNLN</sequence>
<comment type="similarity">
    <text evidence="1">Belongs to the LysR transcriptional regulatory family.</text>
</comment>
<organism evidence="5 6">
    <name type="scientific">Niallia oryzisoli</name>
    <dbReference type="NCBI Taxonomy" id="1737571"/>
    <lineage>
        <taxon>Bacteria</taxon>
        <taxon>Bacillati</taxon>
        <taxon>Bacillota</taxon>
        <taxon>Bacilli</taxon>
        <taxon>Bacillales</taxon>
        <taxon>Bacillaceae</taxon>
        <taxon>Niallia</taxon>
    </lineage>
</organism>
<evidence type="ECO:0000259" key="4">
    <source>
        <dbReference type="Pfam" id="PF03466"/>
    </source>
</evidence>
<dbReference type="RefSeq" id="WP_338450098.1">
    <property type="nucleotide sequence ID" value="NZ_CP137640.1"/>
</dbReference>
<dbReference type="Pfam" id="PF03466">
    <property type="entry name" value="LysR_substrate"/>
    <property type="match status" value="1"/>
</dbReference>
<proteinExistence type="inferred from homology"/>
<evidence type="ECO:0000313" key="6">
    <source>
        <dbReference type="Proteomes" id="UP001357223"/>
    </source>
</evidence>